<proteinExistence type="inferred from homology"/>
<evidence type="ECO:0000256" key="3">
    <source>
        <dbReference type="ARBA" id="ARBA00023125"/>
    </source>
</evidence>
<dbReference type="SUPFAM" id="SSF46785">
    <property type="entry name" value="Winged helix' DNA-binding domain"/>
    <property type="match status" value="1"/>
</dbReference>
<evidence type="ECO:0000256" key="2">
    <source>
        <dbReference type="ARBA" id="ARBA00023015"/>
    </source>
</evidence>
<keyword evidence="7" id="KW-1185">Reference proteome</keyword>
<protein>
    <submittedName>
        <fullName evidence="6">LysR family transcriptional regulator</fullName>
    </submittedName>
</protein>
<sequence>MELGQLRAIRELGERGSIAAVAEAMHVTPSSISQQIAALQRHSPVPLTQRDGRRTVLTEAGRTLAAAAVDVEVALQRARRTVASPDLDAGRPVSIAAFHSASRALFVPLLLSTGAEDAPAVMLHDFDVAQEDFPPLVAEHDLVIAHRLSGSPAWPSWVSTRSLFLEPLDVAMRVGHPLAGDGPIQPADLADASWVAVHEGFPLLQAVSVIATLSGRSPRVAHRINDLSVATGVVAATDAIALMPRYTAALEQHRDVVLRPLAVPGFGRHVDCLARPEQLERPDVRATLDRILAIAAALRAAGTA</sequence>
<accession>A0ABP5MGJ1</accession>
<name>A0ABP5MGJ1_9MICO</name>
<organism evidence="6 7">
    <name type="scientific">Agrococcus versicolor</name>
    <dbReference type="NCBI Taxonomy" id="501482"/>
    <lineage>
        <taxon>Bacteria</taxon>
        <taxon>Bacillati</taxon>
        <taxon>Actinomycetota</taxon>
        <taxon>Actinomycetes</taxon>
        <taxon>Micrococcales</taxon>
        <taxon>Microbacteriaceae</taxon>
        <taxon>Agrococcus</taxon>
    </lineage>
</organism>
<dbReference type="PANTHER" id="PTHR30346:SF29">
    <property type="entry name" value="LYSR SUBSTRATE-BINDING"/>
    <property type="match status" value="1"/>
</dbReference>
<dbReference type="Proteomes" id="UP001501599">
    <property type="component" value="Unassembled WGS sequence"/>
</dbReference>
<dbReference type="EMBL" id="BAAAQT010000005">
    <property type="protein sequence ID" value="GAA2173097.1"/>
    <property type="molecule type" value="Genomic_DNA"/>
</dbReference>
<evidence type="ECO:0000256" key="4">
    <source>
        <dbReference type="ARBA" id="ARBA00023163"/>
    </source>
</evidence>
<evidence type="ECO:0000313" key="7">
    <source>
        <dbReference type="Proteomes" id="UP001501599"/>
    </source>
</evidence>
<dbReference type="Pfam" id="PF00126">
    <property type="entry name" value="HTH_1"/>
    <property type="match status" value="1"/>
</dbReference>
<dbReference type="SUPFAM" id="SSF53850">
    <property type="entry name" value="Periplasmic binding protein-like II"/>
    <property type="match status" value="1"/>
</dbReference>
<keyword evidence="2" id="KW-0805">Transcription regulation</keyword>
<evidence type="ECO:0000256" key="1">
    <source>
        <dbReference type="ARBA" id="ARBA00009437"/>
    </source>
</evidence>
<dbReference type="PROSITE" id="PS50931">
    <property type="entry name" value="HTH_LYSR"/>
    <property type="match status" value="1"/>
</dbReference>
<dbReference type="InterPro" id="IPR036388">
    <property type="entry name" value="WH-like_DNA-bd_sf"/>
</dbReference>
<keyword evidence="4" id="KW-0804">Transcription</keyword>
<gene>
    <name evidence="6" type="ORF">GCM10009846_13650</name>
</gene>
<dbReference type="InterPro" id="IPR005119">
    <property type="entry name" value="LysR_subst-bd"/>
</dbReference>
<dbReference type="Gene3D" id="3.40.190.10">
    <property type="entry name" value="Periplasmic binding protein-like II"/>
    <property type="match status" value="2"/>
</dbReference>
<feature type="domain" description="HTH lysR-type" evidence="5">
    <location>
        <begin position="1"/>
        <end position="58"/>
    </location>
</feature>
<dbReference type="Gene3D" id="1.10.10.10">
    <property type="entry name" value="Winged helix-like DNA-binding domain superfamily/Winged helix DNA-binding domain"/>
    <property type="match status" value="1"/>
</dbReference>
<evidence type="ECO:0000313" key="6">
    <source>
        <dbReference type="EMBL" id="GAA2173097.1"/>
    </source>
</evidence>
<dbReference type="PANTHER" id="PTHR30346">
    <property type="entry name" value="TRANSCRIPTIONAL DUAL REGULATOR HCAR-RELATED"/>
    <property type="match status" value="1"/>
</dbReference>
<dbReference type="InterPro" id="IPR000847">
    <property type="entry name" value="LysR_HTH_N"/>
</dbReference>
<keyword evidence="3" id="KW-0238">DNA-binding</keyword>
<comment type="caution">
    <text evidence="6">The sequence shown here is derived from an EMBL/GenBank/DDBJ whole genome shotgun (WGS) entry which is preliminary data.</text>
</comment>
<dbReference type="InterPro" id="IPR036390">
    <property type="entry name" value="WH_DNA-bd_sf"/>
</dbReference>
<dbReference type="Pfam" id="PF03466">
    <property type="entry name" value="LysR_substrate"/>
    <property type="match status" value="1"/>
</dbReference>
<comment type="similarity">
    <text evidence="1">Belongs to the LysR transcriptional regulatory family.</text>
</comment>
<dbReference type="RefSeq" id="WP_344341985.1">
    <property type="nucleotide sequence ID" value="NZ_BAAAQT010000005.1"/>
</dbReference>
<reference evidence="7" key="1">
    <citation type="journal article" date="2019" name="Int. J. Syst. Evol. Microbiol.">
        <title>The Global Catalogue of Microorganisms (GCM) 10K type strain sequencing project: providing services to taxonomists for standard genome sequencing and annotation.</title>
        <authorList>
            <consortium name="The Broad Institute Genomics Platform"/>
            <consortium name="The Broad Institute Genome Sequencing Center for Infectious Disease"/>
            <person name="Wu L."/>
            <person name="Ma J."/>
        </authorList>
    </citation>
    <scope>NUCLEOTIDE SEQUENCE [LARGE SCALE GENOMIC DNA]</scope>
    <source>
        <strain evidence="7">JCM 16026</strain>
    </source>
</reference>
<evidence type="ECO:0000259" key="5">
    <source>
        <dbReference type="PROSITE" id="PS50931"/>
    </source>
</evidence>